<organism evidence="1 2">
    <name type="scientific">Talaromyces proteolyticus</name>
    <dbReference type="NCBI Taxonomy" id="1131652"/>
    <lineage>
        <taxon>Eukaryota</taxon>
        <taxon>Fungi</taxon>
        <taxon>Dikarya</taxon>
        <taxon>Ascomycota</taxon>
        <taxon>Pezizomycotina</taxon>
        <taxon>Eurotiomycetes</taxon>
        <taxon>Eurotiomycetidae</taxon>
        <taxon>Eurotiales</taxon>
        <taxon>Trichocomaceae</taxon>
        <taxon>Talaromyces</taxon>
        <taxon>Talaromyces sect. Bacilispori</taxon>
    </lineage>
</organism>
<keyword evidence="2" id="KW-1185">Reference proteome</keyword>
<dbReference type="EMBL" id="JAJTJA010000006">
    <property type="protein sequence ID" value="KAH8697948.1"/>
    <property type="molecule type" value="Genomic_DNA"/>
</dbReference>
<dbReference type="RefSeq" id="XP_046072649.1">
    <property type="nucleotide sequence ID" value="XM_046216245.1"/>
</dbReference>
<dbReference type="Proteomes" id="UP001201262">
    <property type="component" value="Unassembled WGS sequence"/>
</dbReference>
<comment type="caution">
    <text evidence="1">The sequence shown here is derived from an EMBL/GenBank/DDBJ whole genome shotgun (WGS) entry which is preliminary data.</text>
</comment>
<dbReference type="GeneID" id="70246532"/>
<accession>A0AAD4KSU2</accession>
<proteinExistence type="predicted"/>
<reference evidence="1" key="1">
    <citation type="submission" date="2021-12" db="EMBL/GenBank/DDBJ databases">
        <title>Convergent genome expansion in fungi linked to evolution of root-endophyte symbiosis.</title>
        <authorList>
            <consortium name="DOE Joint Genome Institute"/>
            <person name="Ke Y.-H."/>
            <person name="Bonito G."/>
            <person name="Liao H.-L."/>
            <person name="Looney B."/>
            <person name="Rojas-Flechas A."/>
            <person name="Nash J."/>
            <person name="Hameed K."/>
            <person name="Schadt C."/>
            <person name="Martin F."/>
            <person name="Crous P.W."/>
            <person name="Miettinen O."/>
            <person name="Magnuson J.K."/>
            <person name="Labbe J."/>
            <person name="Jacobson D."/>
            <person name="Doktycz M.J."/>
            <person name="Veneault-Fourrey C."/>
            <person name="Kuo A."/>
            <person name="Mondo S."/>
            <person name="Calhoun S."/>
            <person name="Riley R."/>
            <person name="Ohm R."/>
            <person name="LaButti K."/>
            <person name="Andreopoulos B."/>
            <person name="Pangilinan J."/>
            <person name="Nolan M."/>
            <person name="Tritt A."/>
            <person name="Clum A."/>
            <person name="Lipzen A."/>
            <person name="Daum C."/>
            <person name="Barry K."/>
            <person name="Grigoriev I.V."/>
            <person name="Vilgalys R."/>
        </authorList>
    </citation>
    <scope>NUCLEOTIDE SEQUENCE</scope>
    <source>
        <strain evidence="1">PMI_201</strain>
    </source>
</reference>
<name>A0AAD4KSU2_9EURO</name>
<evidence type="ECO:0000313" key="1">
    <source>
        <dbReference type="EMBL" id="KAH8697948.1"/>
    </source>
</evidence>
<dbReference type="AlphaFoldDB" id="A0AAD4KSU2"/>
<evidence type="ECO:0000313" key="2">
    <source>
        <dbReference type="Proteomes" id="UP001201262"/>
    </source>
</evidence>
<protein>
    <submittedName>
        <fullName evidence="1">Uncharacterized protein</fullName>
    </submittedName>
</protein>
<gene>
    <name evidence="1" type="ORF">BGW36DRAFT_379717</name>
</gene>
<sequence length="395" mass="45380">MEQRVVPGWTLTAPRKDTYYRIDGIHRSDYPPICQPQGRSAWNMWHLLSRPPRRTPELPESGNDGGRRRDKALIIADRIAPQTLPTISTIESLPNEIVGLILDHPSILTRQDIINFGLSSPTLWPRILSHLQMDCIRASGSLIGVEMALLCDKRNDLPASFKKDNYSLIDKILRRRSSRWGPRTWAAGGGINSSYMSFTDYTKGETTPDLWMGILKESMETSFHPRIRLILANELRWTCNIAPFGAVMPDSRIWTLRNLSTMEYVRCFRCENGGRVMGNQISTELAIEDVLLWYIQCSSGLTGYYGQEYSISTAKAGSWAGHCFDIILLDEMDNDTRYRKNENGMDWKDVTNDVCLDMKDVPTVINRYRARVMEYREPWYALKQDMESFSRNMNS</sequence>